<dbReference type="EMBL" id="BAABME010012571">
    <property type="protein sequence ID" value="GAA0185276.1"/>
    <property type="molecule type" value="Genomic_DNA"/>
</dbReference>
<evidence type="ECO:0000313" key="1">
    <source>
        <dbReference type="EMBL" id="GAA0185276.1"/>
    </source>
</evidence>
<dbReference type="Proteomes" id="UP001454036">
    <property type="component" value="Unassembled WGS sequence"/>
</dbReference>
<comment type="caution">
    <text evidence="1">The sequence shown here is derived from an EMBL/GenBank/DDBJ whole genome shotgun (WGS) entry which is preliminary data.</text>
</comment>
<name>A0AAV3S032_LITER</name>
<dbReference type="AlphaFoldDB" id="A0AAV3S032"/>
<reference evidence="1 2" key="1">
    <citation type="submission" date="2024-01" db="EMBL/GenBank/DDBJ databases">
        <title>The complete chloroplast genome sequence of Lithospermum erythrorhizon: insights into the phylogenetic relationship among Boraginaceae species and the maternal lineages of purple gromwells.</title>
        <authorList>
            <person name="Okada T."/>
            <person name="Watanabe K."/>
        </authorList>
    </citation>
    <scope>NUCLEOTIDE SEQUENCE [LARGE SCALE GENOMIC DNA]</scope>
</reference>
<keyword evidence="2" id="KW-1185">Reference proteome</keyword>
<accession>A0AAV3S032</accession>
<sequence>MPPPRGTPRLDLHPTPRFTGIEWSFLQPWTWRQMQPEMKREVSTRCIKLRRRKKFESKVYLQPESRGLVGGLTTGDQPCHPLYHPLI</sequence>
<protein>
    <submittedName>
        <fullName evidence="1">Uncharacterized protein</fullName>
    </submittedName>
</protein>
<evidence type="ECO:0000313" key="2">
    <source>
        <dbReference type="Proteomes" id="UP001454036"/>
    </source>
</evidence>
<organism evidence="1 2">
    <name type="scientific">Lithospermum erythrorhizon</name>
    <name type="common">Purple gromwell</name>
    <name type="synonym">Lithospermum officinale var. erythrorhizon</name>
    <dbReference type="NCBI Taxonomy" id="34254"/>
    <lineage>
        <taxon>Eukaryota</taxon>
        <taxon>Viridiplantae</taxon>
        <taxon>Streptophyta</taxon>
        <taxon>Embryophyta</taxon>
        <taxon>Tracheophyta</taxon>
        <taxon>Spermatophyta</taxon>
        <taxon>Magnoliopsida</taxon>
        <taxon>eudicotyledons</taxon>
        <taxon>Gunneridae</taxon>
        <taxon>Pentapetalae</taxon>
        <taxon>asterids</taxon>
        <taxon>lamiids</taxon>
        <taxon>Boraginales</taxon>
        <taxon>Boraginaceae</taxon>
        <taxon>Boraginoideae</taxon>
        <taxon>Lithospermeae</taxon>
        <taxon>Lithospermum</taxon>
    </lineage>
</organism>
<gene>
    <name evidence="1" type="ORF">LIER_32564</name>
</gene>
<proteinExistence type="predicted"/>